<dbReference type="EMBL" id="BA000058">
    <property type="protein sequence ID" value="BAO04813.1"/>
    <property type="molecule type" value="Genomic_DNA"/>
</dbReference>
<proteinExistence type="predicted"/>
<dbReference type="RefSeq" id="WP_030031874.1">
    <property type="nucleotide sequence ID" value="NZ_BA000058.1"/>
</dbReference>
<name>A0A060N8N5_CLOBO</name>
<dbReference type="Proteomes" id="UP000054164">
    <property type="component" value="Unassembled WGS sequence"/>
</dbReference>
<reference evidence="1" key="1">
    <citation type="submission" date="2013-10" db="EMBL/GenBank/DDBJ databases">
        <title>Draft genome sequence of Clostridium botulinum type B strain Osaka05.</title>
        <authorList>
            <person name="Sakaguchi Y."/>
            <person name="Hosomi K."/>
            <person name="Uchiyama J."/>
            <person name="Ogura Y."/>
            <person name="Sakaguchi M."/>
            <person name="Kohda T."/>
            <person name="Mukamoto M."/>
            <person name="Misawa N."/>
            <person name="Matsuzaki S."/>
            <person name="Hayashi T."/>
            <person name="Kozaki S."/>
        </authorList>
    </citation>
    <scope>NUCLEOTIDE SEQUENCE</scope>
    <source>
        <strain evidence="1">Osaka05</strain>
    </source>
</reference>
<gene>
    <name evidence="1" type="ORF">CBO05P1_094</name>
</gene>
<dbReference type="AlphaFoldDB" id="A0A060N8N5"/>
<sequence length="61" mass="7043">MFKTIYICHNGRKFGEQNFKDDITVIPQKGQLIRIKGMPINCIINYVGLDYEKGIIQVDVI</sequence>
<protein>
    <submittedName>
        <fullName evidence="1">Na+, K+ ATPase alpha-subunit 2</fullName>
    </submittedName>
</protein>
<accession>A0A060N8N5</accession>
<organism evidence="1">
    <name type="scientific">Clostridium botulinum B str. Osaka05</name>
    <dbReference type="NCBI Taxonomy" id="1407017"/>
    <lineage>
        <taxon>Bacteria</taxon>
        <taxon>Bacillati</taxon>
        <taxon>Bacillota</taxon>
        <taxon>Clostridia</taxon>
        <taxon>Eubacteriales</taxon>
        <taxon>Clostridiaceae</taxon>
        <taxon>Clostridium</taxon>
    </lineage>
</organism>
<dbReference type="HOGENOM" id="CLU_2914239_0_0_9"/>
<evidence type="ECO:0000313" key="1">
    <source>
        <dbReference type="EMBL" id="BAO04813.1"/>
    </source>
</evidence>